<feature type="transmembrane region" description="Helical" evidence="1">
    <location>
        <begin position="78"/>
        <end position="100"/>
    </location>
</feature>
<keyword evidence="3" id="KW-1185">Reference proteome</keyword>
<evidence type="ECO:0000313" key="3">
    <source>
        <dbReference type="Proteomes" id="UP000324222"/>
    </source>
</evidence>
<dbReference type="Proteomes" id="UP000324222">
    <property type="component" value="Unassembled WGS sequence"/>
</dbReference>
<accession>A0A5B7D5H6</accession>
<gene>
    <name evidence="2" type="ORF">E2C01_009353</name>
</gene>
<keyword evidence="1" id="KW-0472">Membrane</keyword>
<keyword evidence="1" id="KW-1133">Transmembrane helix</keyword>
<proteinExistence type="predicted"/>
<evidence type="ECO:0000313" key="2">
    <source>
        <dbReference type="EMBL" id="MPC16526.1"/>
    </source>
</evidence>
<protein>
    <submittedName>
        <fullName evidence="2">Uncharacterized protein</fullName>
    </submittedName>
</protein>
<comment type="caution">
    <text evidence="2">The sequence shown here is derived from an EMBL/GenBank/DDBJ whole genome shotgun (WGS) entry which is preliminary data.</text>
</comment>
<evidence type="ECO:0000256" key="1">
    <source>
        <dbReference type="SAM" id="Phobius"/>
    </source>
</evidence>
<feature type="transmembrane region" description="Helical" evidence="1">
    <location>
        <begin position="112"/>
        <end position="138"/>
    </location>
</feature>
<dbReference type="AlphaFoldDB" id="A0A5B7D5H6"/>
<sequence length="147" mass="15663">MFSSTSTRTPLLRHLCVFHSRLGAWLGITLTPHDAPGATTFIAGTDTGVVTLYTLTAEEEEAAVGVMGGSWPFSFTSLVSSCPVNVVDVMVVVVVVVVMAEVVWEQDIISKLLGLELLATPLALFVLSTLPSICLLVPSLSANEWKC</sequence>
<organism evidence="2 3">
    <name type="scientific">Portunus trituberculatus</name>
    <name type="common">Swimming crab</name>
    <name type="synonym">Neptunus trituberculatus</name>
    <dbReference type="NCBI Taxonomy" id="210409"/>
    <lineage>
        <taxon>Eukaryota</taxon>
        <taxon>Metazoa</taxon>
        <taxon>Ecdysozoa</taxon>
        <taxon>Arthropoda</taxon>
        <taxon>Crustacea</taxon>
        <taxon>Multicrustacea</taxon>
        <taxon>Malacostraca</taxon>
        <taxon>Eumalacostraca</taxon>
        <taxon>Eucarida</taxon>
        <taxon>Decapoda</taxon>
        <taxon>Pleocyemata</taxon>
        <taxon>Brachyura</taxon>
        <taxon>Eubrachyura</taxon>
        <taxon>Portunoidea</taxon>
        <taxon>Portunidae</taxon>
        <taxon>Portuninae</taxon>
        <taxon>Portunus</taxon>
    </lineage>
</organism>
<name>A0A5B7D5H6_PORTR</name>
<keyword evidence="1" id="KW-0812">Transmembrane</keyword>
<reference evidence="2 3" key="1">
    <citation type="submission" date="2019-05" db="EMBL/GenBank/DDBJ databases">
        <title>Another draft genome of Portunus trituberculatus and its Hox gene families provides insights of decapod evolution.</title>
        <authorList>
            <person name="Jeong J.-H."/>
            <person name="Song I."/>
            <person name="Kim S."/>
            <person name="Choi T."/>
            <person name="Kim D."/>
            <person name="Ryu S."/>
            <person name="Kim W."/>
        </authorList>
    </citation>
    <scope>NUCLEOTIDE SEQUENCE [LARGE SCALE GENOMIC DNA]</scope>
    <source>
        <tissue evidence="2">Muscle</tissue>
    </source>
</reference>
<dbReference type="EMBL" id="VSRR010000514">
    <property type="protein sequence ID" value="MPC16526.1"/>
    <property type="molecule type" value="Genomic_DNA"/>
</dbReference>